<dbReference type="SUPFAM" id="SSF52490">
    <property type="entry name" value="Tubulin nucleotide-binding domain-like"/>
    <property type="match status" value="1"/>
</dbReference>
<dbReference type="InterPro" id="IPR036525">
    <property type="entry name" value="Tubulin/FtsZ_GTPase_sf"/>
</dbReference>
<dbReference type="InterPro" id="IPR019605">
    <property type="entry name" value="Misato_II_tubulin-like"/>
</dbReference>
<dbReference type="Pfam" id="PF10644">
    <property type="entry name" value="Misat_Tub_SegII"/>
    <property type="match status" value="1"/>
</dbReference>
<dbReference type="PANTHER" id="PTHR13391">
    <property type="entry name" value="MITOCHONDRIAL DISTRIBUTION REGULATOR MISATO"/>
    <property type="match status" value="1"/>
</dbReference>
<dbReference type="AlphaFoldDB" id="A0A1R1PMI6"/>
<protein>
    <submittedName>
        <fullName evidence="2">Protein misato</fullName>
    </submittedName>
</protein>
<evidence type="ECO:0000313" key="2">
    <source>
        <dbReference type="EMBL" id="OMH82156.1"/>
    </source>
</evidence>
<comment type="caution">
    <text evidence="2">The sequence shown here is derived from an EMBL/GenBank/DDBJ whole genome shotgun (WGS) entry which is preliminary data.</text>
</comment>
<dbReference type="InterPro" id="IPR049942">
    <property type="entry name" value="DML1/Misato"/>
</dbReference>
<dbReference type="PANTHER" id="PTHR13391:SF0">
    <property type="entry name" value="PROTEIN MISATO HOMOLOG 1"/>
    <property type="match status" value="1"/>
</dbReference>
<dbReference type="GO" id="GO:0007005">
    <property type="term" value="P:mitochondrion organization"/>
    <property type="evidence" value="ECO:0007669"/>
    <property type="project" value="InterPro"/>
</dbReference>
<name>A0A1R1PMI6_ZANCU</name>
<dbReference type="OrthoDB" id="271881at2759"/>
<reference evidence="3" key="1">
    <citation type="submission" date="2017-01" db="EMBL/GenBank/DDBJ databases">
        <authorList>
            <person name="Wang Y."/>
            <person name="White M."/>
            <person name="Kvist S."/>
            <person name="Moncalvo J.-M."/>
        </authorList>
    </citation>
    <scope>NUCLEOTIDE SEQUENCE [LARGE SCALE GENOMIC DNA]</scope>
    <source>
        <strain evidence="3">COL-18-3</strain>
    </source>
</reference>
<sequence length="365" mass="40723">MVKEIITLQFGNYANYVGTHYWNLRTHERNAQNLKEQQTNENQDSLFFREGRDASNRTIYTPRLLIFDLKENIGSFDGSDAYTEQYTSKNERNDKPSDWEGELEIYDQARDTPSTFLNEQRDRRFKGKQARAGGYKGDSIKTWADFNTTTLHSKTLHSISGVDCGTSLGEMNTFNEGTEVYDGREKTPNSRFYSSSLHSIVADNFSFPLELNKNTSLGGLLTDATLFGRTPVFSGFLGIDSRQNLDIQFQNNTHTGGGYDDPRISSSRKRTNAAINSNHGIGDQPLPLIDFSGTSKDSTFGLDWDNVKPVKYGTENSKNDTLSNGFSVCRGLSLPSLTSTGGTVFSSSSSFEIPLGFPSDYSDCK</sequence>
<dbReference type="GO" id="GO:0005737">
    <property type="term" value="C:cytoplasm"/>
    <property type="evidence" value="ECO:0007669"/>
    <property type="project" value="TreeGrafter"/>
</dbReference>
<gene>
    <name evidence="2" type="ORF">AX774_g4379</name>
</gene>
<evidence type="ECO:0000313" key="3">
    <source>
        <dbReference type="Proteomes" id="UP000188320"/>
    </source>
</evidence>
<proteinExistence type="predicted"/>
<evidence type="ECO:0000259" key="1">
    <source>
        <dbReference type="Pfam" id="PF10644"/>
    </source>
</evidence>
<feature type="domain" description="Misato Segment II tubulin-like" evidence="1">
    <location>
        <begin position="3"/>
        <end position="118"/>
    </location>
</feature>
<dbReference type="Proteomes" id="UP000188320">
    <property type="component" value="Unassembled WGS sequence"/>
</dbReference>
<keyword evidence="3" id="KW-1185">Reference proteome</keyword>
<dbReference type="Gene3D" id="3.40.50.1440">
    <property type="entry name" value="Tubulin/FtsZ, GTPase domain"/>
    <property type="match status" value="1"/>
</dbReference>
<accession>A0A1R1PMI6</accession>
<organism evidence="2 3">
    <name type="scientific">Zancudomyces culisetae</name>
    <name type="common">Gut fungus</name>
    <name type="synonym">Smittium culisetae</name>
    <dbReference type="NCBI Taxonomy" id="1213189"/>
    <lineage>
        <taxon>Eukaryota</taxon>
        <taxon>Fungi</taxon>
        <taxon>Fungi incertae sedis</taxon>
        <taxon>Zoopagomycota</taxon>
        <taxon>Kickxellomycotina</taxon>
        <taxon>Harpellomycetes</taxon>
        <taxon>Harpellales</taxon>
        <taxon>Legeriomycetaceae</taxon>
        <taxon>Zancudomyces</taxon>
    </lineage>
</organism>
<dbReference type="EMBL" id="LSSK01000729">
    <property type="protein sequence ID" value="OMH82156.1"/>
    <property type="molecule type" value="Genomic_DNA"/>
</dbReference>